<keyword evidence="1" id="KW-0472">Membrane</keyword>
<proteinExistence type="predicted"/>
<feature type="transmembrane region" description="Helical" evidence="1">
    <location>
        <begin position="132"/>
        <end position="149"/>
    </location>
</feature>
<feature type="transmembrane region" description="Helical" evidence="1">
    <location>
        <begin position="108"/>
        <end position="126"/>
    </location>
</feature>
<feature type="transmembrane region" description="Helical" evidence="1">
    <location>
        <begin position="182"/>
        <end position="203"/>
    </location>
</feature>
<organism evidence="2">
    <name type="scientific">bioreactor metagenome</name>
    <dbReference type="NCBI Taxonomy" id="1076179"/>
    <lineage>
        <taxon>unclassified sequences</taxon>
        <taxon>metagenomes</taxon>
        <taxon>ecological metagenomes</taxon>
    </lineage>
</organism>
<name>A0A644YDU7_9ZZZZ</name>
<protein>
    <recommendedName>
        <fullName evidence="3">Zinc-ribbon domain-containing protein</fullName>
    </recommendedName>
</protein>
<gene>
    <name evidence="2" type="ORF">SDC9_73174</name>
</gene>
<feature type="transmembrane region" description="Helical" evidence="1">
    <location>
        <begin position="156"/>
        <end position="176"/>
    </location>
</feature>
<dbReference type="EMBL" id="VSSQ01004795">
    <property type="protein sequence ID" value="MPM26670.1"/>
    <property type="molecule type" value="Genomic_DNA"/>
</dbReference>
<keyword evidence="1" id="KW-0812">Transmembrane</keyword>
<comment type="caution">
    <text evidence="2">The sequence shown here is derived from an EMBL/GenBank/DDBJ whole genome shotgun (WGS) entry which is preliminary data.</text>
</comment>
<accession>A0A644YDU7</accession>
<evidence type="ECO:0000313" key="2">
    <source>
        <dbReference type="EMBL" id="MPM26670.1"/>
    </source>
</evidence>
<reference evidence="2" key="1">
    <citation type="submission" date="2019-08" db="EMBL/GenBank/DDBJ databases">
        <authorList>
            <person name="Kucharzyk K."/>
            <person name="Murdoch R.W."/>
            <person name="Higgins S."/>
            <person name="Loffler F."/>
        </authorList>
    </citation>
    <scope>NUCLEOTIDE SEQUENCE</scope>
</reference>
<evidence type="ECO:0000256" key="1">
    <source>
        <dbReference type="SAM" id="Phobius"/>
    </source>
</evidence>
<keyword evidence="1" id="KW-1133">Transmembrane helix</keyword>
<evidence type="ECO:0008006" key="3">
    <source>
        <dbReference type="Google" id="ProtNLM"/>
    </source>
</evidence>
<dbReference type="AlphaFoldDB" id="A0A644YDU7"/>
<sequence length="210" mass="23544">MAYCTNCGQPLLGQAKFCAGCGTKVLAEQIRTYASGYKEKMHKGVEQQLKSSLRSYANSTIQKKISQMAEKGISAILDPPPIEKKSAPVSQPPPVSEPAIEYEVQGGVTIWTWLYLIINVIIAVRGYLSNEVIGILLCSIIVLLLVFIRRKKAKPYYWLSKLLIVVQMVVVASILYRHVMSQYFTFTSLLFAALLYIDFSLLFKGNKQIK</sequence>